<name>A0A6J5MJ67_9CAUD</name>
<protein>
    <recommendedName>
        <fullName evidence="2">Concanavalin A-like lectin/glucanases superfamily</fullName>
    </recommendedName>
</protein>
<evidence type="ECO:0000313" key="1">
    <source>
        <dbReference type="EMBL" id="CAB4147235.1"/>
    </source>
</evidence>
<sequence>MPIFNGIIKGDNNSLVRKPTTAFAGIVGFPLTYAVLPYAQPNNIVGWFNNGDGITTATGVSAWVDRISGVSLAQGTGALQPTYTQQNQSLNNKAKAVFSSTQYLSAGDVYDLRTDGGLSLCYYGKILTSNTNRTLCGKVGLGTGAVSIAGEYKFQMSLTTIAGQFFDTSSKTTATAVFDPNNYYLYTLVIDRTNSLLSFYINEGLIGTVAISNAGTDYNNGSPFIIGTSNSLQTMEMLEVLNYNVALSQSDVAQNSISIRGKYGQK</sequence>
<evidence type="ECO:0008006" key="2">
    <source>
        <dbReference type="Google" id="ProtNLM"/>
    </source>
</evidence>
<reference evidence="1" key="1">
    <citation type="submission" date="2020-04" db="EMBL/GenBank/DDBJ databases">
        <authorList>
            <person name="Chiriac C."/>
            <person name="Salcher M."/>
            <person name="Ghai R."/>
            <person name="Kavagutti S V."/>
        </authorList>
    </citation>
    <scope>NUCLEOTIDE SEQUENCE</scope>
</reference>
<gene>
    <name evidence="1" type="ORF">UFOVP518_18</name>
</gene>
<dbReference type="Gene3D" id="2.60.120.200">
    <property type="match status" value="1"/>
</dbReference>
<dbReference type="SUPFAM" id="SSF49899">
    <property type="entry name" value="Concanavalin A-like lectins/glucanases"/>
    <property type="match status" value="1"/>
</dbReference>
<proteinExistence type="predicted"/>
<accession>A0A6J5MJ67</accession>
<dbReference type="InterPro" id="IPR013320">
    <property type="entry name" value="ConA-like_dom_sf"/>
</dbReference>
<organism evidence="1">
    <name type="scientific">uncultured Caudovirales phage</name>
    <dbReference type="NCBI Taxonomy" id="2100421"/>
    <lineage>
        <taxon>Viruses</taxon>
        <taxon>Duplodnaviria</taxon>
        <taxon>Heunggongvirae</taxon>
        <taxon>Uroviricota</taxon>
        <taxon>Caudoviricetes</taxon>
        <taxon>Peduoviridae</taxon>
        <taxon>Maltschvirus</taxon>
        <taxon>Maltschvirus maltsch</taxon>
    </lineage>
</organism>
<dbReference type="EMBL" id="LR796478">
    <property type="protein sequence ID" value="CAB4147235.1"/>
    <property type="molecule type" value="Genomic_DNA"/>
</dbReference>